<reference evidence="2 3" key="1">
    <citation type="submission" date="2016-10" db="EMBL/GenBank/DDBJ databases">
        <authorList>
            <person name="de Groot N.N."/>
        </authorList>
    </citation>
    <scope>NUCLEOTIDE SEQUENCE [LARGE SCALE GENOMIC DNA]</scope>
    <source>
        <strain evidence="2 3">CGMCC 1.3401</strain>
    </source>
</reference>
<gene>
    <name evidence="2" type="ORF">SAMN02927900_02169</name>
</gene>
<feature type="region of interest" description="Disordered" evidence="1">
    <location>
        <begin position="77"/>
        <end position="96"/>
    </location>
</feature>
<organism evidence="2 3">
    <name type="scientific">Rhizobium mongolense subsp. loessense</name>
    <dbReference type="NCBI Taxonomy" id="158890"/>
    <lineage>
        <taxon>Bacteria</taxon>
        <taxon>Pseudomonadati</taxon>
        <taxon>Pseudomonadota</taxon>
        <taxon>Alphaproteobacteria</taxon>
        <taxon>Hyphomicrobiales</taxon>
        <taxon>Rhizobiaceae</taxon>
        <taxon>Rhizobium/Agrobacterium group</taxon>
        <taxon>Rhizobium</taxon>
    </lineage>
</organism>
<dbReference type="AlphaFoldDB" id="A0A1G4R1M7"/>
<protein>
    <submittedName>
        <fullName evidence="2">Uncharacterized protein</fullName>
    </submittedName>
</protein>
<accession>A0A1G4R1M7</accession>
<dbReference type="EMBL" id="FMTM01000002">
    <property type="protein sequence ID" value="SCW50571.1"/>
    <property type="molecule type" value="Genomic_DNA"/>
</dbReference>
<name>A0A1G4R1M7_9HYPH</name>
<evidence type="ECO:0000256" key="1">
    <source>
        <dbReference type="SAM" id="MobiDB-lite"/>
    </source>
</evidence>
<dbReference type="Proteomes" id="UP000199542">
    <property type="component" value="Unassembled WGS sequence"/>
</dbReference>
<evidence type="ECO:0000313" key="3">
    <source>
        <dbReference type="Proteomes" id="UP000199542"/>
    </source>
</evidence>
<sequence length="96" mass="10623">MSILCFKIEWVISKVKGASDVNPAHKDDNQILCDQPAETLCSCAESIPTVMRNDSKLHSIIGPRHLGAAERKRSGFVYGGRRLHGSPPDRRAPMPR</sequence>
<evidence type="ECO:0000313" key="2">
    <source>
        <dbReference type="EMBL" id="SCW50571.1"/>
    </source>
</evidence>
<proteinExistence type="predicted"/>
<feature type="compositionally biased region" description="Basic and acidic residues" evidence="1">
    <location>
        <begin position="87"/>
        <end position="96"/>
    </location>
</feature>